<feature type="coiled-coil region" evidence="1">
    <location>
        <begin position="54"/>
        <end position="143"/>
    </location>
</feature>
<keyword evidence="3" id="KW-0732">Signal</keyword>
<dbReference type="AlphaFoldDB" id="A0A1J1H3U7"/>
<feature type="region of interest" description="Disordered" evidence="2">
    <location>
        <begin position="224"/>
        <end position="243"/>
    </location>
</feature>
<dbReference type="KEGG" id="prel:PRELSG_0718100"/>
<name>A0A1J1H3U7_PLARL</name>
<feature type="chain" id="PRO_5009618973" description="Heptatricopeptide repeat-containing protein" evidence="3">
    <location>
        <begin position="27"/>
        <end position="1280"/>
    </location>
</feature>
<evidence type="ECO:0000256" key="2">
    <source>
        <dbReference type="SAM" id="MobiDB-lite"/>
    </source>
</evidence>
<sequence>MQKCINFSIYIVFLLVLNIYCVKVKSNCYSYAINKISNYKHKHKRKIIRKYAKKKKVKDEYEEYFKELDKLFNECDYDDKQVEEEEKKKEQELNSITEKDLLDINFCNYENDPRSLSNLVKDKSKEEIEKEKLIEEEKRNRNEKITMQYSYDYDRVLKKKFLEEKIEYKKKFTLKEKKENIVESVDINLMNDFLNNYKNDFPRSFYKGKRDKYFGREDIVNDEDNENIGGEKNKEMPVNEENKEENINDKMLRENLESIDFLKKIKNDFYIERDNYINESIEEIKKQYNDKIINRDSKNKDFANSYLNTNFNEQKKLDKYKEFDEFVSEKIKNSATDDNINKLIIKKYIYMFQLDEEIKQINEKIKKSENVGTILDIFKDNKRLNIINIMYAFIYIYRFKTLNINEYLYDKRFAYLTYALEELLKYYLYVLNEKKYINTRTLILNDKNIIFLIKYMNRLKLFYINLNIYNLLILILSKSFHMFDINSFIILLAYLNEYTYFSNNVHKKINISIIHQIFNYFKTKGVQSSNINFNHFKLLLPLLIKYKYMDNHTFKLLFHYFEKDINQILEFLKDESNLEEKEISDLLFYDVKTKEQTKNKENYISYLKYKNMVERKKNMNFLAQLLHYLMISKFNERDEIVFNLIKIFIDHFNLFDIEDLLNILFNYELFKNANKDIMIRCKQELLCKKSLLKDYEINKILSFFIYNYRKGIIFENYYSNFFRNKKYTILRTNNNEKSSLILDKNINNSYYKEFEVEKYKYMINQSDNKNSISNTNETINNCNDNASSDKKENNKYGINDEKYININNIGNYDSSNQNINSNDAHTKKKQDIKNYLSEKENNDIIKEVLKKKKDIKLFKQNSILNKTTFKDSLFLYDLTHDIHIYVNFRNVHLLKFIYNLYLLSILFYKNPDAIRIVSEIANDLVDTNIFSFIDQYSYYLYEDIYIVIKAFKYISFFSLDLISIWKKFFFLLHNFVNALNIESIYDIFFFIKIANIINLKNENYDVMKLLTSRMKQILEILYKYNIKKFNTYPHTYILNIISLIKEDENEHIKEFINFFFYSIYKKIEDLSLQFNSSGYKENLISKIYEDKNEEHKNRKNENNIAHESQNGNSEKLKNLSYLSSSENNFFKWNEVYKNVNNYIYNFKDIRIFLTIFLKNYKENQEIFNLRIIDFILWNSEMFFLKMNRNKYYYHSIYLFGEEMNEFLGLLKTVVKSNLYNHYIMHRCVNIIKYIINIQSVHNDTYHLKNNIYKNFFLNFNNMSNINVWKYIRKKFYVSAY</sequence>
<proteinExistence type="predicted"/>
<dbReference type="VEuPathDB" id="PlasmoDB:PRELSG_0718100"/>
<feature type="compositionally biased region" description="Basic and acidic residues" evidence="2">
    <location>
        <begin position="229"/>
        <end position="243"/>
    </location>
</feature>
<dbReference type="EMBL" id="LN835302">
    <property type="protein sequence ID" value="CRG99416.1"/>
    <property type="molecule type" value="Genomic_DNA"/>
</dbReference>
<feature type="signal peptide" evidence="3">
    <location>
        <begin position="1"/>
        <end position="26"/>
    </location>
</feature>
<evidence type="ECO:0000313" key="4">
    <source>
        <dbReference type="EMBL" id="CRG99416.1"/>
    </source>
</evidence>
<evidence type="ECO:0000256" key="1">
    <source>
        <dbReference type="SAM" id="Coils"/>
    </source>
</evidence>
<reference evidence="4 5" key="1">
    <citation type="submission" date="2015-04" db="EMBL/GenBank/DDBJ databases">
        <authorList>
            <consortium name="Pathogen Informatics"/>
        </authorList>
    </citation>
    <scope>NUCLEOTIDE SEQUENCE [LARGE SCALE GENOMIC DNA]</scope>
    <source>
        <strain evidence="4 5">SGS1</strain>
    </source>
</reference>
<dbReference type="OMA" id="DFTHDIH"/>
<accession>A0A1J1H3U7</accession>
<keyword evidence="5" id="KW-1185">Reference proteome</keyword>
<dbReference type="OrthoDB" id="384673at2759"/>
<dbReference type="RefSeq" id="XP_028532423.1">
    <property type="nucleotide sequence ID" value="XM_028675877.1"/>
</dbReference>
<evidence type="ECO:0008006" key="6">
    <source>
        <dbReference type="Google" id="ProtNLM"/>
    </source>
</evidence>
<dbReference type="GeneID" id="39735518"/>
<evidence type="ECO:0000256" key="3">
    <source>
        <dbReference type="SAM" id="SignalP"/>
    </source>
</evidence>
<protein>
    <recommendedName>
        <fullName evidence="6">Heptatricopeptide repeat-containing protein</fullName>
    </recommendedName>
</protein>
<keyword evidence="1" id="KW-0175">Coiled coil</keyword>
<gene>
    <name evidence="4" type="ORF">PRELSG_0718100</name>
</gene>
<dbReference type="Proteomes" id="UP000220158">
    <property type="component" value="Chromosome 7"/>
</dbReference>
<organism evidence="4 5">
    <name type="scientific">Plasmodium relictum</name>
    <dbReference type="NCBI Taxonomy" id="85471"/>
    <lineage>
        <taxon>Eukaryota</taxon>
        <taxon>Sar</taxon>
        <taxon>Alveolata</taxon>
        <taxon>Apicomplexa</taxon>
        <taxon>Aconoidasida</taxon>
        <taxon>Haemosporida</taxon>
        <taxon>Plasmodiidae</taxon>
        <taxon>Plasmodium</taxon>
        <taxon>Plasmodium (Haemamoeba)</taxon>
    </lineage>
</organism>
<evidence type="ECO:0000313" key="5">
    <source>
        <dbReference type="Proteomes" id="UP000220158"/>
    </source>
</evidence>